<reference evidence="2 3" key="1">
    <citation type="submission" date="2019-02" db="EMBL/GenBank/DDBJ databases">
        <title>Pedobacter sp. RP-1-14 sp. nov., isolated from Arctic soil.</title>
        <authorList>
            <person name="Dahal R.H."/>
        </authorList>
    </citation>
    <scope>NUCLEOTIDE SEQUENCE [LARGE SCALE GENOMIC DNA]</scope>
    <source>
        <strain evidence="2 3">RP-1-14</strain>
    </source>
</reference>
<protein>
    <submittedName>
        <fullName evidence="2">Uncharacterized protein</fullName>
    </submittedName>
</protein>
<evidence type="ECO:0000256" key="1">
    <source>
        <dbReference type="SAM" id="Phobius"/>
    </source>
</evidence>
<name>A0A4R0NQF0_9SPHI</name>
<evidence type="ECO:0000313" key="2">
    <source>
        <dbReference type="EMBL" id="TCD03261.1"/>
    </source>
</evidence>
<keyword evidence="1" id="KW-0812">Transmembrane</keyword>
<dbReference type="EMBL" id="SJSL01000001">
    <property type="protein sequence ID" value="TCD03261.1"/>
    <property type="molecule type" value="Genomic_DNA"/>
</dbReference>
<keyword evidence="1" id="KW-0472">Membrane</keyword>
<dbReference type="OrthoDB" id="770193at2"/>
<feature type="transmembrane region" description="Helical" evidence="1">
    <location>
        <begin position="54"/>
        <end position="79"/>
    </location>
</feature>
<dbReference type="AlphaFoldDB" id="A0A4R0NQF0"/>
<sequence length="115" mass="13254">MLKTLSYINITLALIYYVSYLINSNSFAALGILVIVTYNGFMIRNIERELKFGWLHYGLGVLSLVFAGILITWTVNIVLSSLDHNYFSNSWLYIAISVLFIICILWQLVLAWLIR</sequence>
<evidence type="ECO:0000313" key="3">
    <source>
        <dbReference type="Proteomes" id="UP000293347"/>
    </source>
</evidence>
<feature type="transmembrane region" description="Helical" evidence="1">
    <location>
        <begin position="20"/>
        <end position="42"/>
    </location>
</feature>
<keyword evidence="3" id="KW-1185">Reference proteome</keyword>
<dbReference type="Proteomes" id="UP000293347">
    <property type="component" value="Unassembled WGS sequence"/>
</dbReference>
<proteinExistence type="predicted"/>
<comment type="caution">
    <text evidence="2">The sequence shown here is derived from an EMBL/GenBank/DDBJ whole genome shotgun (WGS) entry which is preliminary data.</text>
</comment>
<gene>
    <name evidence="2" type="ORF">EZ437_04630</name>
</gene>
<accession>A0A4R0NQF0</accession>
<keyword evidence="1" id="KW-1133">Transmembrane helix</keyword>
<organism evidence="2 3">
    <name type="scientific">Pedobacter psychroterrae</name>
    <dbReference type="NCBI Taxonomy" id="2530453"/>
    <lineage>
        <taxon>Bacteria</taxon>
        <taxon>Pseudomonadati</taxon>
        <taxon>Bacteroidota</taxon>
        <taxon>Sphingobacteriia</taxon>
        <taxon>Sphingobacteriales</taxon>
        <taxon>Sphingobacteriaceae</taxon>
        <taxon>Pedobacter</taxon>
    </lineage>
</organism>
<feature type="transmembrane region" description="Helical" evidence="1">
    <location>
        <begin position="91"/>
        <end position="114"/>
    </location>
</feature>